<dbReference type="GeneID" id="92083401"/>
<evidence type="ECO:0000313" key="1">
    <source>
        <dbReference type="EMBL" id="KAK7937249.1"/>
    </source>
</evidence>
<gene>
    <name evidence="1" type="ORF">PG986_014117</name>
</gene>
<reference evidence="1 2" key="1">
    <citation type="submission" date="2023-01" db="EMBL/GenBank/DDBJ databases">
        <title>Analysis of 21 Apiospora genomes using comparative genomics revels a genus with tremendous synthesis potential of carbohydrate active enzymes and secondary metabolites.</title>
        <authorList>
            <person name="Sorensen T."/>
        </authorList>
    </citation>
    <scope>NUCLEOTIDE SEQUENCE [LARGE SCALE GENOMIC DNA]</scope>
    <source>
        <strain evidence="1 2">CBS 24483</strain>
    </source>
</reference>
<keyword evidence="2" id="KW-1185">Reference proteome</keyword>
<accession>A0ABR1PS27</accession>
<dbReference type="RefSeq" id="XP_066692577.1">
    <property type="nucleotide sequence ID" value="XM_066850339.1"/>
</dbReference>
<protein>
    <submittedName>
        <fullName evidence="1">Uncharacterized protein</fullName>
    </submittedName>
</protein>
<sequence>MYLLKRIAVALSLAPIKPRADSFIPLNITALASRNQVSVLECWQLNASVPTKAMSAMNYFIGNTTSATWSIIEPNTTPGEAWAPAIQLTMVMNGLIRITAPAPSIDPNCIDFLGNKLPTCPQVNVAYMMPGTLASSVIIAADMQNTSTLRGHFTEFPSNEQTVLVQAPFEGNVIPEHVVLHDGACMENQS</sequence>
<dbReference type="Proteomes" id="UP001391051">
    <property type="component" value="Unassembled WGS sequence"/>
</dbReference>
<proteinExistence type="predicted"/>
<evidence type="ECO:0000313" key="2">
    <source>
        <dbReference type="Proteomes" id="UP001391051"/>
    </source>
</evidence>
<name>A0ABR1PS27_9PEZI</name>
<dbReference type="EMBL" id="JAQQWE010000010">
    <property type="protein sequence ID" value="KAK7937249.1"/>
    <property type="molecule type" value="Genomic_DNA"/>
</dbReference>
<comment type="caution">
    <text evidence="1">The sequence shown here is derived from an EMBL/GenBank/DDBJ whole genome shotgun (WGS) entry which is preliminary data.</text>
</comment>
<organism evidence="1 2">
    <name type="scientific">Apiospora aurea</name>
    <dbReference type="NCBI Taxonomy" id="335848"/>
    <lineage>
        <taxon>Eukaryota</taxon>
        <taxon>Fungi</taxon>
        <taxon>Dikarya</taxon>
        <taxon>Ascomycota</taxon>
        <taxon>Pezizomycotina</taxon>
        <taxon>Sordariomycetes</taxon>
        <taxon>Xylariomycetidae</taxon>
        <taxon>Amphisphaeriales</taxon>
        <taxon>Apiosporaceae</taxon>
        <taxon>Apiospora</taxon>
    </lineage>
</organism>